<proteinExistence type="predicted"/>
<gene>
    <name evidence="2" type="ORF">DFR43_102170</name>
</gene>
<dbReference type="RefSeq" id="WP_133595745.1">
    <property type="nucleotide sequence ID" value="NZ_SNYL01000002.1"/>
</dbReference>
<feature type="domain" description="DUF1330" evidence="1">
    <location>
        <begin position="2"/>
        <end position="95"/>
    </location>
</feature>
<dbReference type="InterPro" id="IPR011008">
    <property type="entry name" value="Dimeric_a/b-barrel"/>
</dbReference>
<dbReference type="InterPro" id="IPR010753">
    <property type="entry name" value="DUF1330"/>
</dbReference>
<dbReference type="Pfam" id="PF07045">
    <property type="entry name" value="DUF1330"/>
    <property type="match status" value="1"/>
</dbReference>
<dbReference type="AlphaFoldDB" id="A0A4V6PWM6"/>
<name>A0A4V6PWM6_9BURK</name>
<accession>A0A4V6PWM6</accession>
<keyword evidence="3" id="KW-1185">Reference proteome</keyword>
<dbReference type="PANTHER" id="PTHR41521">
    <property type="match status" value="1"/>
</dbReference>
<dbReference type="Gene3D" id="3.30.70.100">
    <property type="match status" value="1"/>
</dbReference>
<evidence type="ECO:0000313" key="2">
    <source>
        <dbReference type="EMBL" id="TDQ44827.1"/>
    </source>
</evidence>
<organism evidence="2 3">
    <name type="scientific">Tepidicella xavieri</name>
    <dbReference type="NCBI Taxonomy" id="360241"/>
    <lineage>
        <taxon>Bacteria</taxon>
        <taxon>Pseudomonadati</taxon>
        <taxon>Pseudomonadota</taxon>
        <taxon>Betaproteobacteria</taxon>
        <taxon>Burkholderiales</taxon>
        <taxon>Tepidicella</taxon>
    </lineage>
</organism>
<dbReference type="EMBL" id="SNYL01000002">
    <property type="protein sequence ID" value="TDQ44827.1"/>
    <property type="molecule type" value="Genomic_DNA"/>
</dbReference>
<protein>
    <submittedName>
        <fullName evidence="2">Uncharacterized protein (DUF1330 family)</fullName>
    </submittedName>
</protein>
<dbReference type="Proteomes" id="UP000295510">
    <property type="component" value="Unassembled WGS sequence"/>
</dbReference>
<comment type="caution">
    <text evidence="2">The sequence shown here is derived from an EMBL/GenBank/DDBJ whole genome shotgun (WGS) entry which is preliminary data.</text>
</comment>
<reference evidence="2 3" key="1">
    <citation type="submission" date="2019-03" db="EMBL/GenBank/DDBJ databases">
        <title>Genomic Encyclopedia of Type Strains, Phase IV (KMG-IV): sequencing the most valuable type-strain genomes for metagenomic binning, comparative biology and taxonomic classification.</title>
        <authorList>
            <person name="Goeker M."/>
        </authorList>
    </citation>
    <scope>NUCLEOTIDE SEQUENCE [LARGE SCALE GENOMIC DNA]</scope>
    <source>
        <strain evidence="2 3">DSM 19605</strain>
    </source>
</reference>
<dbReference type="OrthoDB" id="516779at2"/>
<evidence type="ECO:0000313" key="3">
    <source>
        <dbReference type="Proteomes" id="UP000295510"/>
    </source>
</evidence>
<dbReference type="SUPFAM" id="SSF54909">
    <property type="entry name" value="Dimeric alpha+beta barrel"/>
    <property type="match status" value="1"/>
</dbReference>
<evidence type="ECO:0000259" key="1">
    <source>
        <dbReference type="Pfam" id="PF07045"/>
    </source>
</evidence>
<dbReference type="PANTHER" id="PTHR41521:SF4">
    <property type="entry name" value="BLR0684 PROTEIN"/>
    <property type="match status" value="1"/>
</dbReference>
<sequence>MSAYIVAEVTITNEEQMKAYREWSTRAMQEFGAEVLVRGGRVVPLEGDWNPQRVVVLRFPDLATAQAYYHSETYTHARKVREGAGTIRMFAVEGV</sequence>